<dbReference type="AlphaFoldDB" id="B6ABT5"/>
<evidence type="ECO:0000256" key="1">
    <source>
        <dbReference type="ARBA" id="ARBA00004245"/>
    </source>
</evidence>
<dbReference type="GO" id="GO:0005869">
    <property type="term" value="C:dynactin complex"/>
    <property type="evidence" value="ECO:0007669"/>
    <property type="project" value="InterPro"/>
</dbReference>
<keyword evidence="5" id="KW-0206">Cytoskeleton</keyword>
<evidence type="ECO:0000256" key="6">
    <source>
        <dbReference type="ARBA" id="ARBA00034687"/>
    </source>
</evidence>
<proteinExistence type="inferred from homology"/>
<dbReference type="GO" id="GO:0070840">
    <property type="term" value="F:dynein complex binding"/>
    <property type="evidence" value="ECO:0007669"/>
    <property type="project" value="TreeGrafter"/>
</dbReference>
<organism evidence="7 8">
    <name type="scientific">Cryptosporidium muris (strain RN66)</name>
    <dbReference type="NCBI Taxonomy" id="441375"/>
    <lineage>
        <taxon>Eukaryota</taxon>
        <taxon>Sar</taxon>
        <taxon>Alveolata</taxon>
        <taxon>Apicomplexa</taxon>
        <taxon>Conoidasida</taxon>
        <taxon>Coccidia</taxon>
        <taxon>Eucoccidiorida</taxon>
        <taxon>Eimeriorina</taxon>
        <taxon>Cryptosporidiidae</taxon>
        <taxon>Cryptosporidium</taxon>
    </lineage>
</organism>
<reference evidence="7" key="1">
    <citation type="submission" date="2008-06" db="EMBL/GenBank/DDBJ databases">
        <authorList>
            <person name="Lorenzi H."/>
            <person name="Inman J."/>
            <person name="Miller J."/>
            <person name="Schobel S."/>
            <person name="Amedeo P."/>
            <person name="Caler E.V."/>
            <person name="da Silva J."/>
        </authorList>
    </citation>
    <scope>NUCLEOTIDE SEQUENCE [LARGE SCALE GENOMIC DNA]</scope>
    <source>
        <strain evidence="7">RN66</strain>
    </source>
</reference>
<dbReference type="VEuPathDB" id="CryptoDB:CMU_022930"/>
<dbReference type="RefSeq" id="XP_002139637.1">
    <property type="nucleotide sequence ID" value="XM_002139601.1"/>
</dbReference>
<dbReference type="Proteomes" id="UP000001460">
    <property type="component" value="Unassembled WGS sequence"/>
</dbReference>
<evidence type="ECO:0000256" key="4">
    <source>
        <dbReference type="ARBA" id="ARBA00022490"/>
    </source>
</evidence>
<dbReference type="OMA" id="IFEIRSH"/>
<dbReference type="EMBL" id="DS989727">
    <property type="protein sequence ID" value="EEA05288.1"/>
    <property type="molecule type" value="Genomic_DNA"/>
</dbReference>
<comment type="subcellular location">
    <subcellularLocation>
        <location evidence="1">Cytoplasm</location>
        <location evidence="1">Cytoskeleton</location>
    </subcellularLocation>
</comment>
<evidence type="ECO:0000256" key="5">
    <source>
        <dbReference type="ARBA" id="ARBA00023212"/>
    </source>
</evidence>
<dbReference type="eggNOG" id="KOG4042">
    <property type="taxonomic scope" value="Eukaryota"/>
</dbReference>
<keyword evidence="4" id="KW-0963">Cytoplasm</keyword>
<dbReference type="OrthoDB" id="2355at2759"/>
<dbReference type="GO" id="GO:0007052">
    <property type="term" value="P:mitotic spindle organization"/>
    <property type="evidence" value="ECO:0007669"/>
    <property type="project" value="TreeGrafter"/>
</dbReference>
<dbReference type="PANTHER" id="PTHR13072">
    <property type="entry name" value="DYNACTIN 6"/>
    <property type="match status" value="1"/>
</dbReference>
<evidence type="ECO:0000256" key="2">
    <source>
        <dbReference type="ARBA" id="ARBA00007719"/>
    </source>
</evidence>
<dbReference type="SUPFAM" id="SSF51161">
    <property type="entry name" value="Trimeric LpxA-like enzymes"/>
    <property type="match status" value="1"/>
</dbReference>
<dbReference type="GeneID" id="6994733"/>
<comment type="similarity">
    <text evidence="2">Belongs to the dynactin subunits 5/6 family. Dynactin subunit 6 subfamily.</text>
</comment>
<dbReference type="STRING" id="441375.B6ABT5"/>
<gene>
    <name evidence="7" type="ORF">CMU_022930</name>
</gene>
<evidence type="ECO:0000256" key="3">
    <source>
        <dbReference type="ARBA" id="ARBA00016573"/>
    </source>
</evidence>
<evidence type="ECO:0000313" key="7">
    <source>
        <dbReference type="EMBL" id="EEA05288.1"/>
    </source>
</evidence>
<evidence type="ECO:0000313" key="8">
    <source>
        <dbReference type="Proteomes" id="UP000001460"/>
    </source>
</evidence>
<dbReference type="PANTHER" id="PTHR13072:SF0">
    <property type="entry name" value="DYNACTIN SUBUNIT 6"/>
    <property type="match status" value="1"/>
</dbReference>
<name>B6ABT5_CRYMR</name>
<protein>
    <recommendedName>
        <fullName evidence="3">Dynactin subunit 6</fullName>
    </recommendedName>
</protein>
<accession>B6ABT5</accession>
<dbReference type="InterPro" id="IPR011004">
    <property type="entry name" value="Trimer_LpxA-like_sf"/>
</dbReference>
<dbReference type="InterPro" id="IPR027777">
    <property type="entry name" value="DCTN6"/>
</dbReference>
<sequence length="166" mass="18375">MFEEVIPSIVCREARILGRVELSDGCIIHPTALIDGGKGGIRFGISNVVEERVNIINDKDRELIIGDHNWFKVGSFIENPLQIGNYNIFEIRSHIGEGSKIGNYCYISATATLPKNTLLEDSNGVSNIDNTLIITPLTTINKVSIDDHVKFLGNILYGSSMEQKKN</sequence>
<comment type="function">
    <text evidence="6">Part of the dynactin complex that activates the molecular motor dynein for ultra-processive transport along microtubules.</text>
</comment>
<keyword evidence="8" id="KW-1185">Reference proteome</keyword>
<dbReference type="Gene3D" id="2.160.10.10">
    <property type="entry name" value="Hexapeptide repeat proteins"/>
    <property type="match status" value="1"/>
</dbReference>